<dbReference type="FunFam" id="3.40.50.150:FF:000066">
    <property type="entry name" value="Trimethylguanosine synthase 1"/>
    <property type="match status" value="1"/>
</dbReference>
<evidence type="ECO:0000256" key="20">
    <source>
        <dbReference type="ARBA" id="ARBA00064494"/>
    </source>
</evidence>
<evidence type="ECO:0000256" key="13">
    <source>
        <dbReference type="ARBA" id="ARBA00025783"/>
    </source>
</evidence>
<keyword evidence="7" id="KW-0489">Methyltransferase</keyword>
<dbReference type="InterPro" id="IPR029063">
    <property type="entry name" value="SAM-dependent_MTases_sf"/>
</dbReference>
<comment type="caution">
    <text evidence="23">The sequence shown here is derived from an EMBL/GenBank/DDBJ whole genome shotgun (WGS) entry which is preliminary data.</text>
</comment>
<gene>
    <name evidence="23" type="ORF">CAMP_LOCUS1095</name>
</gene>
<evidence type="ECO:0000256" key="11">
    <source>
        <dbReference type="ARBA" id="ARBA00023163"/>
    </source>
</evidence>
<evidence type="ECO:0000256" key="15">
    <source>
        <dbReference type="ARBA" id="ARBA00048740"/>
    </source>
</evidence>
<comment type="catalytic activity">
    <reaction evidence="17">
        <text>a 5'-end (N(7)-methyl 5'-triphosphoguanosine)-ribonucleoside in snRNA + S-adenosyl-L-methionine = a 5'-end (N(2),N(7)-dimethyl 5'-triphosphoguanosine)-ribonucleoside in snRNA + S-adenosyl-L-homocysteine + H(+)</text>
        <dbReference type="Rhea" id="RHEA:78471"/>
        <dbReference type="Rhea" id="RHEA-COMP:19085"/>
        <dbReference type="Rhea" id="RHEA-COMP:19087"/>
        <dbReference type="ChEBI" id="CHEBI:15378"/>
        <dbReference type="ChEBI" id="CHEBI:57856"/>
        <dbReference type="ChEBI" id="CHEBI:59789"/>
        <dbReference type="ChEBI" id="CHEBI:156461"/>
        <dbReference type="ChEBI" id="CHEBI:172880"/>
    </reaction>
    <physiologicalReaction direction="left-to-right" evidence="17">
        <dbReference type="Rhea" id="RHEA:78472"/>
    </physiologicalReaction>
</comment>
<keyword evidence="10" id="KW-0805">Transcription regulation</keyword>
<dbReference type="GO" id="GO:0071164">
    <property type="term" value="F:RNA cap trimethylguanosine synthase activity"/>
    <property type="evidence" value="ECO:0007669"/>
    <property type="project" value="TreeGrafter"/>
</dbReference>
<comment type="function">
    <text evidence="19">Catalyzes the 2 serial methylation steps for the conversion of the 7-monomethylguanosine (m(7)G) caps of snRNAs and snoRNAs to a 2,2,7-trimethylguanosine (m(2,2,7)G) cap structure. The enzyme is specific for guanine, and N7 methylation must precede N2 methylation. Hypermethylation of the m7G cap of U snRNAs leads to their concentration in nuclear foci, their colocalization with coilin and the formation of canonical Cajal bodies (CBs). Plays a role in transcriptional regulation.</text>
</comment>
<evidence type="ECO:0000256" key="19">
    <source>
        <dbReference type="ARBA" id="ARBA00057179"/>
    </source>
</evidence>
<keyword evidence="6" id="KW-0597">Phosphoprotein</keyword>
<protein>
    <recommendedName>
        <fullName evidence="4">Trimethylguanosine synthase</fullName>
    </recommendedName>
    <alternativeName>
        <fullName evidence="18">Cap-specific guanine-N(2) methyltransferase</fullName>
    </alternativeName>
    <alternativeName>
        <fullName evidence="21">Nuclear receptor coactivator 6-interacting protein</fullName>
    </alternativeName>
    <alternativeName>
        <fullName evidence="22">PRIP-interacting protein with methyltransferase motif</fullName>
    </alternativeName>
</protein>
<evidence type="ECO:0000256" key="16">
    <source>
        <dbReference type="ARBA" id="ARBA00048763"/>
    </source>
</evidence>
<evidence type="ECO:0000256" key="8">
    <source>
        <dbReference type="ARBA" id="ARBA00022679"/>
    </source>
</evidence>
<keyword evidence="9" id="KW-0949">S-adenosyl-L-methionine</keyword>
<evidence type="ECO:0000256" key="9">
    <source>
        <dbReference type="ARBA" id="ARBA00022691"/>
    </source>
</evidence>
<keyword evidence="24" id="KW-1185">Reference proteome</keyword>
<keyword evidence="5" id="KW-0963">Cytoplasm</keyword>
<dbReference type="OrthoDB" id="194443at2759"/>
<comment type="similarity">
    <text evidence="13">Belongs to the methyltransferase superfamily. Trimethylguanosine synthase family.</text>
</comment>
<comment type="catalytic activity">
    <reaction evidence="14">
        <text>a 5'-end (N(2),N(7)-dimethyl 5'-triphosphoguanosine)-ribonucleoside in snoRNA + S-adenosyl-L-methionine = a 5'-end (N(2),N(2),N(7)-trimethyl 5'-triphosphoguanosine)-ribonucleoside in snoRNA + S-adenosyl-L-homocysteine + H(+)</text>
        <dbReference type="Rhea" id="RHEA:78507"/>
        <dbReference type="Rhea" id="RHEA-COMP:19088"/>
        <dbReference type="Rhea" id="RHEA-COMP:19090"/>
        <dbReference type="ChEBI" id="CHEBI:15378"/>
        <dbReference type="ChEBI" id="CHEBI:57856"/>
        <dbReference type="ChEBI" id="CHEBI:59789"/>
        <dbReference type="ChEBI" id="CHEBI:167623"/>
        <dbReference type="ChEBI" id="CHEBI:172880"/>
    </reaction>
    <physiologicalReaction direction="left-to-right" evidence="14">
        <dbReference type="Rhea" id="RHEA:78508"/>
    </physiologicalReaction>
</comment>
<keyword evidence="11" id="KW-0804">Transcription</keyword>
<dbReference type="Gene3D" id="3.40.50.150">
    <property type="entry name" value="Vaccinia Virus protein VP39"/>
    <property type="match status" value="1"/>
</dbReference>
<dbReference type="GO" id="GO:0005737">
    <property type="term" value="C:cytoplasm"/>
    <property type="evidence" value="ECO:0007669"/>
    <property type="project" value="UniProtKB-SubCell"/>
</dbReference>
<dbReference type="Pfam" id="PF09445">
    <property type="entry name" value="Methyltransf_15"/>
    <property type="match status" value="1"/>
</dbReference>
<dbReference type="SUPFAM" id="SSF53335">
    <property type="entry name" value="S-adenosyl-L-methionine-dependent methyltransferases"/>
    <property type="match status" value="1"/>
</dbReference>
<evidence type="ECO:0000256" key="4">
    <source>
        <dbReference type="ARBA" id="ARBA00018517"/>
    </source>
</evidence>
<keyword evidence="8" id="KW-0808">Transferase</keyword>
<dbReference type="Proteomes" id="UP001152747">
    <property type="component" value="Unassembled WGS sequence"/>
</dbReference>
<evidence type="ECO:0000256" key="2">
    <source>
        <dbReference type="ARBA" id="ARBA00004496"/>
    </source>
</evidence>
<evidence type="ECO:0000256" key="5">
    <source>
        <dbReference type="ARBA" id="ARBA00022490"/>
    </source>
</evidence>
<comment type="catalytic activity">
    <reaction evidence="16">
        <text>a 5'-end (N(2),N(7)-dimethyl 5'-triphosphoguanosine)-ribonucleoside in snRNA + S-adenosyl-L-methionine = a 5'-end (N(2),N(2),N(7)-trimethyl 5'-triphosphoguanosine)-ribonucleoside in snRNA + S-adenosyl-L-homocysteine + H(+)</text>
        <dbReference type="Rhea" id="RHEA:78479"/>
        <dbReference type="Rhea" id="RHEA-COMP:19087"/>
        <dbReference type="Rhea" id="RHEA-COMP:19089"/>
        <dbReference type="ChEBI" id="CHEBI:15378"/>
        <dbReference type="ChEBI" id="CHEBI:57856"/>
        <dbReference type="ChEBI" id="CHEBI:59789"/>
        <dbReference type="ChEBI" id="CHEBI:167623"/>
        <dbReference type="ChEBI" id="CHEBI:172880"/>
    </reaction>
    <physiologicalReaction direction="left-to-right" evidence="16">
        <dbReference type="Rhea" id="RHEA:78480"/>
    </physiologicalReaction>
</comment>
<keyword evidence="12" id="KW-0539">Nucleus</keyword>
<evidence type="ECO:0000256" key="18">
    <source>
        <dbReference type="ARBA" id="ARBA00049790"/>
    </source>
</evidence>
<dbReference type="PANTHER" id="PTHR14741">
    <property type="entry name" value="S-ADENOSYLMETHIONINE-DEPENDENT METHYLTRANSFERASE RELATED"/>
    <property type="match status" value="1"/>
</dbReference>
<evidence type="ECO:0000256" key="12">
    <source>
        <dbReference type="ARBA" id="ARBA00023242"/>
    </source>
</evidence>
<evidence type="ECO:0000256" key="7">
    <source>
        <dbReference type="ARBA" id="ARBA00022603"/>
    </source>
</evidence>
<dbReference type="CDD" id="cd02440">
    <property type="entry name" value="AdoMet_MTases"/>
    <property type="match status" value="1"/>
</dbReference>
<evidence type="ECO:0000256" key="3">
    <source>
        <dbReference type="ARBA" id="ARBA00004604"/>
    </source>
</evidence>
<evidence type="ECO:0000313" key="23">
    <source>
        <dbReference type="EMBL" id="CAI5438458.1"/>
    </source>
</evidence>
<evidence type="ECO:0000256" key="17">
    <source>
        <dbReference type="ARBA" id="ARBA00049075"/>
    </source>
</evidence>
<evidence type="ECO:0000256" key="10">
    <source>
        <dbReference type="ARBA" id="ARBA00023015"/>
    </source>
</evidence>
<dbReference type="GO" id="GO:0005730">
    <property type="term" value="C:nucleolus"/>
    <property type="evidence" value="ECO:0007669"/>
    <property type="project" value="UniProtKB-SubCell"/>
</dbReference>
<comment type="subcellular location">
    <subcellularLocation>
        <location evidence="2">Cytoplasm</location>
    </subcellularLocation>
    <subcellularLocation>
        <location evidence="1">Nucleus</location>
        <location evidence="1">Cajal body</location>
    </subcellularLocation>
    <subcellularLocation>
        <location evidence="3">Nucleus</location>
        <location evidence="3">Nucleolus</location>
    </subcellularLocation>
</comment>
<name>A0A9P1MWG0_9PELO</name>
<evidence type="ECO:0000256" key="14">
    <source>
        <dbReference type="ARBA" id="ARBA00047418"/>
    </source>
</evidence>
<evidence type="ECO:0000313" key="24">
    <source>
        <dbReference type="Proteomes" id="UP001152747"/>
    </source>
</evidence>
<proteinExistence type="inferred from homology"/>
<accession>A0A9P1MWG0</accession>
<dbReference type="PANTHER" id="PTHR14741:SF32">
    <property type="entry name" value="TRIMETHYLGUANOSINE SYNTHASE"/>
    <property type="match status" value="1"/>
</dbReference>
<evidence type="ECO:0000256" key="6">
    <source>
        <dbReference type="ARBA" id="ARBA00022553"/>
    </source>
</evidence>
<organism evidence="23 24">
    <name type="scientific">Caenorhabditis angaria</name>
    <dbReference type="NCBI Taxonomy" id="860376"/>
    <lineage>
        <taxon>Eukaryota</taxon>
        <taxon>Metazoa</taxon>
        <taxon>Ecdysozoa</taxon>
        <taxon>Nematoda</taxon>
        <taxon>Chromadorea</taxon>
        <taxon>Rhabditida</taxon>
        <taxon>Rhabditina</taxon>
        <taxon>Rhabditomorpha</taxon>
        <taxon>Rhabditoidea</taxon>
        <taxon>Rhabditidae</taxon>
        <taxon>Peloderinae</taxon>
        <taxon>Caenorhabditis</taxon>
    </lineage>
</organism>
<dbReference type="GO" id="GO:0015030">
    <property type="term" value="C:Cajal body"/>
    <property type="evidence" value="ECO:0007669"/>
    <property type="project" value="UniProtKB-SubCell"/>
</dbReference>
<comment type="catalytic activity">
    <reaction evidence="15">
        <text>a 5'-end (N(7)-methyl 5'-triphosphoguanosine)-ribonucleoside in snoRNA + S-adenosyl-L-methionine = a 5'-end (N(2),N(7)-dimethyl 5'-triphosphoguanosine)-ribonucleoside in snoRNA + S-adenosyl-L-homocysteine + H(+)</text>
        <dbReference type="Rhea" id="RHEA:78475"/>
        <dbReference type="Rhea" id="RHEA-COMP:19086"/>
        <dbReference type="Rhea" id="RHEA-COMP:19088"/>
        <dbReference type="ChEBI" id="CHEBI:15378"/>
        <dbReference type="ChEBI" id="CHEBI:57856"/>
        <dbReference type="ChEBI" id="CHEBI:59789"/>
        <dbReference type="ChEBI" id="CHEBI:156461"/>
        <dbReference type="ChEBI" id="CHEBI:172880"/>
    </reaction>
    <physiologicalReaction direction="left-to-right" evidence="15">
        <dbReference type="Rhea" id="RHEA:78476"/>
    </physiologicalReaction>
</comment>
<dbReference type="EMBL" id="CANHGI010000001">
    <property type="protein sequence ID" value="CAI5438458.1"/>
    <property type="molecule type" value="Genomic_DNA"/>
</dbReference>
<evidence type="ECO:0000256" key="21">
    <source>
        <dbReference type="ARBA" id="ARBA00079339"/>
    </source>
</evidence>
<sequence length="532" mass="61511">MEKENEFSFPWARIGHFEADFITENNQKVKYWVELTRAYIKDFELISASRRPKEEIEEVEEKIDEMSLENRESTSQEAFECTKSLKSPKKSYKKGKKNARITTADYRSFNEYWEVAGTFLIYSTWFADFKHEMDENNQKIMKRQIEDADPIYLIDQHIDFLENERYRNVTKEFVEQNPDVTFDKLFEKHSAEILKLSRSDFEKFRTETVTRRAKTLIGKIERLGFVPGYTENSFPTSVKNSESKGECVFDDLVYSIDDNFSRPQHNYAKEEVIKKENDEKKDIIENISMENGEINFNFDPEKEAYLIASNAKELYANDDEIIKYFYQRYRLFSKLDQGIIMDREGWFSVTPERIAQHIAERVVINGVNIVVDAFTGVGGNAIQFALKGAYVIAIDLDPVRLKCARHNARVYGVEDYISFICADFFHVAATWANDKLNAPKIDAVFLSPPWGGPSYLNSAEFDLAEGCCPDGIEIFNASIKLSKNIAYFLPRTTKISQLVNLSHQIDGKCEIEQSSLNSKIKTITAYYGDLAA</sequence>
<reference evidence="23" key="1">
    <citation type="submission" date="2022-11" db="EMBL/GenBank/DDBJ databases">
        <authorList>
            <person name="Kikuchi T."/>
        </authorList>
    </citation>
    <scope>NUCLEOTIDE SEQUENCE</scope>
    <source>
        <strain evidence="23">PS1010</strain>
    </source>
</reference>
<dbReference type="AlphaFoldDB" id="A0A9P1MWG0"/>
<comment type="subunit">
    <text evidence="20">May form homooligomers. Interacts with CREBBP/CBP, EED/WAIT1, EP300/P300, NCOA6/PRIP, PPARBP/PBP and SMN.</text>
</comment>
<evidence type="ECO:0000256" key="1">
    <source>
        <dbReference type="ARBA" id="ARBA00004408"/>
    </source>
</evidence>
<evidence type="ECO:0000256" key="22">
    <source>
        <dbReference type="ARBA" id="ARBA00081504"/>
    </source>
</evidence>
<dbReference type="InterPro" id="IPR019012">
    <property type="entry name" value="RNA_cap_Gua-N2-MeTrfase"/>
</dbReference>